<dbReference type="Proteomes" id="UP000217790">
    <property type="component" value="Unassembled WGS sequence"/>
</dbReference>
<gene>
    <name evidence="1" type="ORF">ARMGADRAFT_1039703</name>
</gene>
<evidence type="ECO:0000313" key="2">
    <source>
        <dbReference type="Proteomes" id="UP000217790"/>
    </source>
</evidence>
<protein>
    <submittedName>
        <fullName evidence="1">Uncharacterized protein</fullName>
    </submittedName>
</protein>
<dbReference type="AlphaFoldDB" id="A0A2H3CR54"/>
<dbReference type="EMBL" id="KZ293738">
    <property type="protein sequence ID" value="PBK80898.1"/>
    <property type="molecule type" value="Genomic_DNA"/>
</dbReference>
<reference evidence="2" key="1">
    <citation type="journal article" date="2017" name="Nat. Ecol. Evol.">
        <title>Genome expansion and lineage-specific genetic innovations in the forest pathogenic fungi Armillaria.</title>
        <authorList>
            <person name="Sipos G."/>
            <person name="Prasanna A.N."/>
            <person name="Walter M.C."/>
            <person name="O'Connor E."/>
            <person name="Balint B."/>
            <person name="Krizsan K."/>
            <person name="Kiss B."/>
            <person name="Hess J."/>
            <person name="Varga T."/>
            <person name="Slot J."/>
            <person name="Riley R."/>
            <person name="Boka B."/>
            <person name="Rigling D."/>
            <person name="Barry K."/>
            <person name="Lee J."/>
            <person name="Mihaltcheva S."/>
            <person name="LaButti K."/>
            <person name="Lipzen A."/>
            <person name="Waldron R."/>
            <person name="Moloney N.M."/>
            <person name="Sperisen C."/>
            <person name="Kredics L."/>
            <person name="Vagvoelgyi C."/>
            <person name="Patrignani A."/>
            <person name="Fitzpatrick D."/>
            <person name="Nagy I."/>
            <person name="Doyle S."/>
            <person name="Anderson J.B."/>
            <person name="Grigoriev I.V."/>
            <person name="Gueldener U."/>
            <person name="Muensterkoetter M."/>
            <person name="Nagy L.G."/>
        </authorList>
    </citation>
    <scope>NUCLEOTIDE SEQUENCE [LARGE SCALE GENOMIC DNA]</scope>
    <source>
        <strain evidence="2">Ar21-2</strain>
    </source>
</reference>
<accession>A0A2H3CR54</accession>
<proteinExistence type="predicted"/>
<organism evidence="1 2">
    <name type="scientific">Armillaria gallica</name>
    <name type="common">Bulbous honey fungus</name>
    <name type="synonym">Armillaria bulbosa</name>
    <dbReference type="NCBI Taxonomy" id="47427"/>
    <lineage>
        <taxon>Eukaryota</taxon>
        <taxon>Fungi</taxon>
        <taxon>Dikarya</taxon>
        <taxon>Basidiomycota</taxon>
        <taxon>Agaricomycotina</taxon>
        <taxon>Agaricomycetes</taxon>
        <taxon>Agaricomycetidae</taxon>
        <taxon>Agaricales</taxon>
        <taxon>Marasmiineae</taxon>
        <taxon>Physalacriaceae</taxon>
        <taxon>Armillaria</taxon>
    </lineage>
</organism>
<evidence type="ECO:0000313" key="1">
    <source>
        <dbReference type="EMBL" id="PBK80898.1"/>
    </source>
</evidence>
<sequence length="214" mass="24487">MARNLHHMPLALLIFDHLCLDGQREPILLLPSEPSNNYIKYVQGDQIKIKNNASVNLTLLFGDPTITVDLKVTKSNNFTQQTKSQWLRTSSVTNDEGASNHQSLQWHPLVSCWIPYNRRYTHRYEQERTFPFEHQRPAMEIVTPCALSSKADFAAIAHLGIGIIVEHLFMVFPWAFVFASDTRFQFSQAGEHNNDDNVQYGLDQIQYDGHGSSL</sequence>
<name>A0A2H3CR54_ARMGA</name>
<dbReference type="InParanoid" id="A0A2H3CR54"/>
<keyword evidence="2" id="KW-1185">Reference proteome</keyword>